<keyword evidence="1" id="KW-1133">Transmembrane helix</keyword>
<proteinExistence type="predicted"/>
<evidence type="ECO:0000313" key="2">
    <source>
        <dbReference type="EMBL" id="JAD68545.1"/>
    </source>
</evidence>
<accession>A0A0A9C560</accession>
<keyword evidence="1" id="KW-0472">Membrane</keyword>
<organism evidence="2">
    <name type="scientific">Arundo donax</name>
    <name type="common">Giant reed</name>
    <name type="synonym">Donax arundinaceus</name>
    <dbReference type="NCBI Taxonomy" id="35708"/>
    <lineage>
        <taxon>Eukaryota</taxon>
        <taxon>Viridiplantae</taxon>
        <taxon>Streptophyta</taxon>
        <taxon>Embryophyta</taxon>
        <taxon>Tracheophyta</taxon>
        <taxon>Spermatophyta</taxon>
        <taxon>Magnoliopsida</taxon>
        <taxon>Liliopsida</taxon>
        <taxon>Poales</taxon>
        <taxon>Poaceae</taxon>
        <taxon>PACMAD clade</taxon>
        <taxon>Arundinoideae</taxon>
        <taxon>Arundineae</taxon>
        <taxon>Arundo</taxon>
    </lineage>
</organism>
<dbReference type="EMBL" id="GBRH01229350">
    <property type="protein sequence ID" value="JAD68545.1"/>
    <property type="molecule type" value="Transcribed_RNA"/>
</dbReference>
<dbReference type="AlphaFoldDB" id="A0A0A9C560"/>
<feature type="transmembrane region" description="Helical" evidence="1">
    <location>
        <begin position="12"/>
        <end position="30"/>
    </location>
</feature>
<reference evidence="2" key="1">
    <citation type="submission" date="2014-09" db="EMBL/GenBank/DDBJ databases">
        <authorList>
            <person name="Magalhaes I.L.F."/>
            <person name="Oliveira U."/>
            <person name="Santos F.R."/>
            <person name="Vidigal T.H.D.A."/>
            <person name="Brescovit A.D."/>
            <person name="Santos A.J."/>
        </authorList>
    </citation>
    <scope>NUCLEOTIDE SEQUENCE</scope>
    <source>
        <tissue evidence="2">Shoot tissue taken approximately 20 cm above the soil surface</tissue>
    </source>
</reference>
<reference evidence="2" key="2">
    <citation type="journal article" date="2015" name="Data Brief">
        <title>Shoot transcriptome of the giant reed, Arundo donax.</title>
        <authorList>
            <person name="Barrero R.A."/>
            <person name="Guerrero F.D."/>
            <person name="Moolhuijzen P."/>
            <person name="Goolsby J.A."/>
            <person name="Tidwell J."/>
            <person name="Bellgard S.E."/>
            <person name="Bellgard M.I."/>
        </authorList>
    </citation>
    <scope>NUCLEOTIDE SEQUENCE</scope>
    <source>
        <tissue evidence="2">Shoot tissue taken approximately 20 cm above the soil surface</tissue>
    </source>
</reference>
<sequence>MDNTNNNQGKRHIFLDISIILTVLYQRTLLNHS</sequence>
<protein>
    <submittedName>
        <fullName evidence="2">Uncharacterized protein</fullName>
    </submittedName>
</protein>
<evidence type="ECO:0000256" key="1">
    <source>
        <dbReference type="SAM" id="Phobius"/>
    </source>
</evidence>
<name>A0A0A9C560_ARUDO</name>
<keyword evidence="1" id="KW-0812">Transmembrane</keyword>